<gene>
    <name evidence="2" type="ORF">O3I_007610</name>
</gene>
<dbReference type="STRING" id="1133849.O3I_007610"/>
<reference evidence="2 3" key="1">
    <citation type="journal article" date="2012" name="J. Bacteriol.">
        <title>Complete genome sequence of Nocardia brasiliensis HUJEG-1.</title>
        <authorList>
            <person name="Vera-Cabrera L."/>
            <person name="Ortiz-Lopez R."/>
            <person name="Elizondo-Gonzalez R."/>
            <person name="Perez-Maya A.A."/>
            <person name="Ocampo-Candiani J."/>
        </authorList>
    </citation>
    <scope>NUCLEOTIDE SEQUENCE [LARGE SCALE GENOMIC DNA]</scope>
    <source>
        <strain evidence="3">ATCC 700358</strain>
    </source>
</reference>
<feature type="transmembrane region" description="Helical" evidence="1">
    <location>
        <begin position="61"/>
        <end position="78"/>
    </location>
</feature>
<feature type="transmembrane region" description="Helical" evidence="1">
    <location>
        <begin position="12"/>
        <end position="27"/>
    </location>
</feature>
<evidence type="ECO:0000313" key="3">
    <source>
        <dbReference type="Proteomes" id="UP000006304"/>
    </source>
</evidence>
<dbReference type="Proteomes" id="UP000006304">
    <property type="component" value="Chromosome"/>
</dbReference>
<keyword evidence="1" id="KW-0472">Membrane</keyword>
<evidence type="ECO:0000256" key="1">
    <source>
        <dbReference type="SAM" id="Phobius"/>
    </source>
</evidence>
<accession>K0ERN7</accession>
<dbReference type="KEGG" id="nbr:O3I_007610"/>
<sequence length="460" mass="49169">MPATGRPDRIWVAIGNASLLGIGYLMVRRRRSALVTTAVTVGVVVVQSVFVRAVWLDLVVLLWWAALIVHGGRVAGTVAEPAGGVRVRRVVALALALLVVSAVAVLRMETAHIDRQVAEARRGGDCVQGRIAAARLWLGDRVAAAPRAASIERTDRACALLRGTADEFSMALTGDTVSLAGGFALLDTVLTELPGHQAMARRTLDDLLGRLPDGSEDCAAAAVTDWLGEHPFDDEVRRRATDAVPTIAPWAVFGCAGNLMAVDNWAGARDRYQQLLDQYPRHALVDQAKAGLLRAVQAIELAMVRGLLQPPTPGAQPAYCRTPQPYSAAAPYRGANPNRALLFGNDYDTAAFPAEWRAGDAADAVLVLCAGPTEFGDVVETCTYRSELTHRLSDVPFHKKAIPLRVFEVRTGRPVLDTRIQIAGATCPPTLFSAADHVGAKYVESADADVRAAFDAVINP</sequence>
<name>K0ERN7_NOCB7</name>
<keyword evidence="1" id="KW-1133">Transmembrane helix</keyword>
<dbReference type="HOGENOM" id="CLU_026219_0_0_11"/>
<evidence type="ECO:0000313" key="2">
    <source>
        <dbReference type="EMBL" id="AFT99484.1"/>
    </source>
</evidence>
<organism evidence="2 3">
    <name type="scientific">Nocardia brasiliensis (strain ATCC 700358 / HUJEG-1)</name>
    <dbReference type="NCBI Taxonomy" id="1133849"/>
    <lineage>
        <taxon>Bacteria</taxon>
        <taxon>Bacillati</taxon>
        <taxon>Actinomycetota</taxon>
        <taxon>Actinomycetes</taxon>
        <taxon>Mycobacteriales</taxon>
        <taxon>Nocardiaceae</taxon>
        <taxon>Nocardia</taxon>
    </lineage>
</organism>
<dbReference type="EMBL" id="CP003876">
    <property type="protein sequence ID" value="AFT99484.1"/>
    <property type="molecule type" value="Genomic_DNA"/>
</dbReference>
<keyword evidence="1" id="KW-0812">Transmembrane</keyword>
<dbReference type="AlphaFoldDB" id="K0ERN7"/>
<keyword evidence="3" id="KW-1185">Reference proteome</keyword>
<feature type="transmembrane region" description="Helical" evidence="1">
    <location>
        <begin position="34"/>
        <end position="55"/>
    </location>
</feature>
<feature type="transmembrane region" description="Helical" evidence="1">
    <location>
        <begin position="90"/>
        <end position="108"/>
    </location>
</feature>
<protein>
    <submittedName>
        <fullName evidence="2">Uncharacterized protein</fullName>
    </submittedName>
</protein>
<dbReference type="eggNOG" id="ENOG5033PW3">
    <property type="taxonomic scope" value="Bacteria"/>
</dbReference>
<proteinExistence type="predicted"/>
<dbReference type="RefSeq" id="WP_014982340.1">
    <property type="nucleotide sequence ID" value="NC_018681.1"/>
</dbReference>